<dbReference type="GO" id="GO:0005739">
    <property type="term" value="C:mitochondrion"/>
    <property type="evidence" value="ECO:0007669"/>
    <property type="project" value="TreeGrafter"/>
</dbReference>
<comment type="cofactor">
    <cofactor evidence="5">
        <name>FAD</name>
        <dbReference type="ChEBI" id="CHEBI:57692"/>
    </cofactor>
</comment>
<dbReference type="InterPro" id="IPR015659">
    <property type="entry name" value="Proline_oxidase"/>
</dbReference>
<comment type="function">
    <text evidence="5">Converts proline to delta-1-pyrroline-5-carboxylate.</text>
</comment>
<dbReference type="InterPro" id="IPR002872">
    <property type="entry name" value="Proline_DH_dom"/>
</dbReference>
<dbReference type="AlphaFoldDB" id="A0A9W8P8X6"/>
<evidence type="ECO:0000256" key="3">
    <source>
        <dbReference type="ARBA" id="ARBA00023002"/>
    </source>
</evidence>
<evidence type="ECO:0000256" key="5">
    <source>
        <dbReference type="RuleBase" id="RU364054"/>
    </source>
</evidence>
<dbReference type="EMBL" id="JANVFU010000002">
    <property type="protein sequence ID" value="KAJ3749314.1"/>
    <property type="molecule type" value="Genomic_DNA"/>
</dbReference>
<name>A0A9W8P8X6_9AGAR</name>
<evidence type="ECO:0000256" key="1">
    <source>
        <dbReference type="ARBA" id="ARBA00005869"/>
    </source>
</evidence>
<evidence type="ECO:0000313" key="7">
    <source>
        <dbReference type="EMBL" id="KAJ3749314.1"/>
    </source>
</evidence>
<dbReference type="GO" id="GO:0071949">
    <property type="term" value="F:FAD binding"/>
    <property type="evidence" value="ECO:0007669"/>
    <property type="project" value="TreeGrafter"/>
</dbReference>
<dbReference type="PANTHER" id="PTHR13914">
    <property type="entry name" value="PROLINE OXIDASE"/>
    <property type="match status" value="1"/>
</dbReference>
<accession>A0A9W8P8X6</accession>
<dbReference type="Gene3D" id="3.20.20.220">
    <property type="match status" value="1"/>
</dbReference>
<reference evidence="7 8" key="1">
    <citation type="journal article" date="2023" name="Proc. Natl. Acad. Sci. U.S.A.">
        <title>A global phylogenomic analysis of the shiitake genus Lentinula.</title>
        <authorList>
            <person name="Sierra-Patev S."/>
            <person name="Min B."/>
            <person name="Naranjo-Ortiz M."/>
            <person name="Looney B."/>
            <person name="Konkel Z."/>
            <person name="Slot J.C."/>
            <person name="Sakamoto Y."/>
            <person name="Steenwyk J.L."/>
            <person name="Rokas A."/>
            <person name="Carro J."/>
            <person name="Camarero S."/>
            <person name="Ferreira P."/>
            <person name="Molpeceres G."/>
            <person name="Ruiz-Duenas F.J."/>
            <person name="Serrano A."/>
            <person name="Henrissat B."/>
            <person name="Drula E."/>
            <person name="Hughes K.W."/>
            <person name="Mata J.L."/>
            <person name="Ishikawa N.K."/>
            <person name="Vargas-Isla R."/>
            <person name="Ushijima S."/>
            <person name="Smith C.A."/>
            <person name="Donoghue J."/>
            <person name="Ahrendt S."/>
            <person name="Andreopoulos W."/>
            <person name="He G."/>
            <person name="LaButti K."/>
            <person name="Lipzen A."/>
            <person name="Ng V."/>
            <person name="Riley R."/>
            <person name="Sandor L."/>
            <person name="Barry K."/>
            <person name="Martinez A.T."/>
            <person name="Xiao Y."/>
            <person name="Gibbons J.G."/>
            <person name="Terashima K."/>
            <person name="Grigoriev I.V."/>
            <person name="Hibbett D."/>
        </authorList>
    </citation>
    <scope>NUCLEOTIDE SEQUENCE [LARGE SCALE GENOMIC DNA]</scope>
    <source>
        <strain evidence="7 8">TFB7810</strain>
    </source>
</reference>
<proteinExistence type="inferred from homology"/>
<keyword evidence="8" id="KW-1185">Reference proteome</keyword>
<gene>
    <name evidence="7" type="ORF">DFH05DRAFT_1533196</name>
</gene>
<dbReference type="Proteomes" id="UP001142393">
    <property type="component" value="Unassembled WGS sequence"/>
</dbReference>
<comment type="catalytic activity">
    <reaction evidence="5">
        <text>L-proline + a quinone = (S)-1-pyrroline-5-carboxylate + a quinol + H(+)</text>
        <dbReference type="Rhea" id="RHEA:23784"/>
        <dbReference type="ChEBI" id="CHEBI:15378"/>
        <dbReference type="ChEBI" id="CHEBI:17388"/>
        <dbReference type="ChEBI" id="CHEBI:24646"/>
        <dbReference type="ChEBI" id="CHEBI:60039"/>
        <dbReference type="ChEBI" id="CHEBI:132124"/>
        <dbReference type="EC" id="1.5.5.2"/>
    </reaction>
</comment>
<dbReference type="GO" id="GO:0004657">
    <property type="term" value="F:proline dehydrogenase activity"/>
    <property type="evidence" value="ECO:0007669"/>
    <property type="project" value="UniProtKB-EC"/>
</dbReference>
<comment type="caution">
    <text evidence="7">The sequence shown here is derived from an EMBL/GenBank/DDBJ whole genome shotgun (WGS) entry which is preliminary data.</text>
</comment>
<evidence type="ECO:0000256" key="4">
    <source>
        <dbReference type="ARBA" id="ARBA00023062"/>
    </source>
</evidence>
<evidence type="ECO:0000256" key="2">
    <source>
        <dbReference type="ARBA" id="ARBA00012695"/>
    </source>
</evidence>
<dbReference type="InterPro" id="IPR029041">
    <property type="entry name" value="FAD-linked_oxidoreductase-like"/>
</dbReference>
<keyword evidence="3 5" id="KW-0560">Oxidoreductase</keyword>
<keyword evidence="5" id="KW-0285">Flavoprotein</keyword>
<organism evidence="7 8">
    <name type="scientific">Lentinula detonsa</name>
    <dbReference type="NCBI Taxonomy" id="2804962"/>
    <lineage>
        <taxon>Eukaryota</taxon>
        <taxon>Fungi</taxon>
        <taxon>Dikarya</taxon>
        <taxon>Basidiomycota</taxon>
        <taxon>Agaricomycotina</taxon>
        <taxon>Agaricomycetes</taxon>
        <taxon>Agaricomycetidae</taxon>
        <taxon>Agaricales</taxon>
        <taxon>Marasmiineae</taxon>
        <taxon>Omphalotaceae</taxon>
        <taxon>Lentinula</taxon>
    </lineage>
</organism>
<dbReference type="PANTHER" id="PTHR13914:SF0">
    <property type="entry name" value="PROLINE DEHYDROGENASE 1, MITOCHONDRIAL"/>
    <property type="match status" value="1"/>
</dbReference>
<protein>
    <recommendedName>
        <fullName evidence="2 5">Proline dehydrogenase</fullName>
        <ecNumber evidence="2 5">1.5.5.2</ecNumber>
    </recommendedName>
</protein>
<evidence type="ECO:0000313" key="8">
    <source>
        <dbReference type="Proteomes" id="UP001142393"/>
    </source>
</evidence>
<sequence>MRTFSHILATRPQVEPSIPFPGCPYPTDLNILDTESSSKFLNDKDIVSLRELHFDLRRICLRARERGVKLIIDAEYSWYQPAIDVMQLALMREFNKVVSDESMPAVQPLIYGTFQAYLRRTPLHLAQSYRDAQANNYKLGVKLVRGAYHPHEVLAHEAFVYMLPPVWTTKSETDRCYDECVKLLVGWVKEDLRRWFGRKDQLKRSDFPNIGVLFGTHNWSSVKLILNELVTNGLAATENPGNQEEEPTLRLDDEVTERVTLGQLYGMSDELTSYIVHRTHSNSPMVIKWTIPYLSRRAIENKSVLGDGHASEERERAGREIKTRIFGQNLKRSALDIF</sequence>
<dbReference type="SUPFAM" id="SSF51730">
    <property type="entry name" value="FAD-linked oxidoreductase"/>
    <property type="match status" value="1"/>
</dbReference>
<dbReference type="Pfam" id="PF01619">
    <property type="entry name" value="Pro_dh"/>
    <property type="match status" value="1"/>
</dbReference>
<evidence type="ECO:0000259" key="6">
    <source>
        <dbReference type="Pfam" id="PF01619"/>
    </source>
</evidence>
<keyword evidence="5" id="KW-0274">FAD</keyword>
<keyword evidence="4 5" id="KW-0642">Proline metabolism</keyword>
<dbReference type="EC" id="1.5.5.2" evidence="2 5"/>
<dbReference type="GO" id="GO:0010133">
    <property type="term" value="P:L-proline catabolic process to L-glutamate"/>
    <property type="evidence" value="ECO:0007669"/>
    <property type="project" value="TreeGrafter"/>
</dbReference>
<feature type="domain" description="Proline dehydrogenase" evidence="6">
    <location>
        <begin position="40"/>
        <end position="304"/>
    </location>
</feature>
<comment type="similarity">
    <text evidence="1 5">Belongs to the proline oxidase family.</text>
</comment>